<feature type="compositionally biased region" description="Basic and acidic residues" evidence="3">
    <location>
        <begin position="155"/>
        <end position="178"/>
    </location>
</feature>
<evidence type="ECO:0000259" key="4">
    <source>
        <dbReference type="PROSITE" id="PS50013"/>
    </source>
</evidence>
<protein>
    <recommendedName>
        <fullName evidence="4">Chromo domain-containing protein</fullName>
    </recommendedName>
</protein>
<organism evidence="5 6">
    <name type="scientific">Dendroctonus ponderosae</name>
    <name type="common">Mountain pine beetle</name>
    <dbReference type="NCBI Taxonomy" id="77166"/>
    <lineage>
        <taxon>Eukaryota</taxon>
        <taxon>Metazoa</taxon>
        <taxon>Ecdysozoa</taxon>
        <taxon>Arthropoda</taxon>
        <taxon>Hexapoda</taxon>
        <taxon>Insecta</taxon>
        <taxon>Pterygota</taxon>
        <taxon>Neoptera</taxon>
        <taxon>Endopterygota</taxon>
        <taxon>Coleoptera</taxon>
        <taxon>Polyphaga</taxon>
        <taxon>Cucujiformia</taxon>
        <taxon>Curculionidae</taxon>
        <taxon>Scolytinae</taxon>
        <taxon>Dendroctonus</taxon>
    </lineage>
</organism>
<sequence>MEEVTNETGHRPSVSMPSLDTSDDFPSQTLTVDNTDAVFTTTEPYGSATSTDTVVASDSSEIRTMHVNATDIAEDTAPSTSELSTVSLLEASESSILTDPTFTPDPDSQPFESTSGLIEAGADQQPILDAPSEGFDDSQVDEDPSAAIDQFIQKIADEQLSSKRMEERKEEEAQEKMEQTVNSEDDTEDLNTSVSSNTVGPTPIDDNFTKPDEDKSPVALDKPAEEENYDLDASRNQTEENAEPEPMEVVSGIAVEQKKTLLSITPKMEDGDDHMMAESIEEIQKEIDKMPAKKNSKTETVESTGLNARSHNSHKMVMKAEEESIEDILGGGDVSQNKSSAVLDPPHKGPTIEDSADVAKNANLIEKSQEEIKKLDVLVCGQCHNTFYYIQDFSDHKKAKCSQTSAVTSICESEGKPQVWGFILWKTKHAKEERDAASSWLMYQRWCKLPQSDKNAWITAGQSIQFASKIGNSRVTEVRPAKPAKQTTVQRITDTTPPPLEFVDSNKENSSNMDASNIIKKGITKPVKLNNDVTITPSSKSASTNDLSNSNTAIRTTKIVSTQKDEFVVEKIIAKRFNPRKKTWEYNIKWENFSHESNTWEPVSNLSHCKKLLEQFEEQLKRMKEEKAKQVQTTPKGRGRPAKVPKSPPHTAVSPKISNVVGGVADDYGSTSSNRPQRSSKQKAMNQVKQWCGSISDEEGDYDLKRKYETDDSDEDYDDKRIKLEEDSDDSSREVRHRMGVKKISTAKSQTPAKVTVKNGNNSQQILPSNILIPDANGVVRINQKQLPALSSGVYIMSKTAGIIKLDSTSSKVATSGGQTIVKVAPKIGQTQIKIVKKDGNTTKQIIQVSPKTITSTPLKMPTSGKLQSRDIKRTSSSDSKLASKLFLSSKEPEDSESDDGLEPLPFPNPDDPLPELEDEVEDENFVLDPETGKLAGVDYVDKPVVIKEEPTPSATKSELENIVKIATADLSDDELQNSDSQDSALFDVKQTVKQPIIKSEPSIVQASSGHPLRKVVKYAVSGGRTESSSILNKTLLQGAQKQVVSQSVKVSPQMQQRRVVQQKVINQMISQRTPGSQGRTVVRHVIEPSRPGHGSNVNVIRKTITSSAKSKFNLTPQKPLPSPLQPTRTYSAMGGIRQTNVGGPGSKVQVYSAKSNVAASQTAAQGGARRVANTVVRSAGNQGVAAQRQHAYAAQKQPVTRIVQRVVSTPKKPGQVNSSVAQVQAKPASPVKPRTVISMPSLTEEDSPLSPTKAQQKQQAAQAKAAPAKMAAPAPAAQIQMKQEAAEQAAAEAAEAATTDQTDWSSFTMADGDNPIYVTGDDGTIYQVAGQNEQGQTILITQGPDGQQQCLLVTNDIAEMTGEDQQQGASGAEATPAEEVTQATGVVLAQSEDGTLEIPVAADPELAQQASIQTPLQINTDTEMMECIEDGDGIQDQVVAQVVRAEPPSPGGTHKVVVMLPDGNLMVTQVSPEEYASLELE</sequence>
<feature type="compositionally biased region" description="Polar residues" evidence="3">
    <location>
        <begin position="190"/>
        <end position="200"/>
    </location>
</feature>
<feature type="region of interest" description="Disordered" evidence="3">
    <location>
        <begin position="94"/>
        <end position="254"/>
    </location>
</feature>
<comment type="subcellular location">
    <subcellularLocation>
        <location evidence="1">Nucleus</location>
    </subcellularLocation>
</comment>
<evidence type="ECO:0000313" key="6">
    <source>
        <dbReference type="Proteomes" id="UP000019118"/>
    </source>
</evidence>
<feature type="compositionally biased region" description="Polar residues" evidence="3">
    <location>
        <begin position="485"/>
        <end position="495"/>
    </location>
</feature>
<reference evidence="6" key="1">
    <citation type="journal article" date="2013" name="Genome Biol.">
        <title>Draft genome of the mountain pine beetle, Dendroctonus ponderosae Hopkins, a major forest pest.</title>
        <authorList>
            <person name="Keeling C.I."/>
            <person name="Yuen M.M."/>
            <person name="Liao N.Y."/>
            <person name="Docking T.R."/>
            <person name="Chan S.K."/>
            <person name="Taylor G.A."/>
            <person name="Palmquist D.L."/>
            <person name="Jackman S.D."/>
            <person name="Nguyen A."/>
            <person name="Li M."/>
            <person name="Henderson H."/>
            <person name="Janes J.K."/>
            <person name="Zhao Y."/>
            <person name="Pandoh P."/>
            <person name="Moore R."/>
            <person name="Sperling F.A."/>
            <person name="Huber D.P."/>
            <person name="Birol I."/>
            <person name="Jones S.J."/>
            <person name="Bohlmann J."/>
        </authorList>
    </citation>
    <scope>NUCLEOTIDE SEQUENCE</scope>
</reference>
<feature type="compositionally biased region" description="Basic and acidic residues" evidence="3">
    <location>
        <begin position="718"/>
        <end position="734"/>
    </location>
</feature>
<dbReference type="Gene3D" id="2.40.50.40">
    <property type="match status" value="1"/>
</dbReference>
<dbReference type="EnsemblMetazoa" id="XM_019908379.1">
    <property type="protein sequence ID" value="XP_019763938.1"/>
    <property type="gene ID" value="LOC109540159"/>
</dbReference>
<dbReference type="InterPro" id="IPR016197">
    <property type="entry name" value="Chromo-like_dom_sf"/>
</dbReference>
<feature type="compositionally biased region" description="Polar residues" evidence="3">
    <location>
        <begin position="669"/>
        <end position="689"/>
    </location>
</feature>
<feature type="region of interest" description="Disordered" evidence="3">
    <location>
        <begin position="1"/>
        <end position="32"/>
    </location>
</feature>
<feature type="region of interest" description="Disordered" evidence="3">
    <location>
        <begin position="853"/>
        <end position="921"/>
    </location>
</feature>
<feature type="compositionally biased region" description="Polar residues" evidence="3">
    <location>
        <begin position="15"/>
        <end position="32"/>
    </location>
</feature>
<feature type="region of interest" description="Disordered" evidence="3">
    <location>
        <begin position="290"/>
        <end position="314"/>
    </location>
</feature>
<feature type="compositionally biased region" description="Low complexity" evidence="3">
    <location>
        <begin position="877"/>
        <end position="890"/>
    </location>
</feature>
<dbReference type="GO" id="GO:0005634">
    <property type="term" value="C:nucleus"/>
    <property type="evidence" value="ECO:0007669"/>
    <property type="project" value="UniProtKB-SubCell"/>
</dbReference>
<dbReference type="InterPro" id="IPR051219">
    <property type="entry name" value="Heterochromatin_chromo-domain"/>
</dbReference>
<feature type="compositionally biased region" description="Polar residues" evidence="3">
    <location>
        <begin position="301"/>
        <end position="310"/>
    </location>
</feature>
<dbReference type="PROSITE" id="PS00598">
    <property type="entry name" value="CHROMO_1"/>
    <property type="match status" value="1"/>
</dbReference>
<feature type="compositionally biased region" description="Basic and acidic residues" evidence="3">
    <location>
        <begin position="207"/>
        <end position="216"/>
    </location>
</feature>
<feature type="region of interest" description="Disordered" evidence="3">
    <location>
        <begin position="623"/>
        <end position="692"/>
    </location>
</feature>
<dbReference type="InterPro" id="IPR023780">
    <property type="entry name" value="Chromo_domain"/>
</dbReference>
<dbReference type="EnsemblMetazoa" id="XM_019908380.1">
    <property type="protein sequence ID" value="XP_019763939.1"/>
    <property type="gene ID" value="LOC109540159"/>
</dbReference>
<dbReference type="Proteomes" id="UP000019118">
    <property type="component" value="Unassembled WGS sequence"/>
</dbReference>
<evidence type="ECO:0000256" key="2">
    <source>
        <dbReference type="ARBA" id="ARBA00023242"/>
    </source>
</evidence>
<dbReference type="PANTHER" id="PTHR22812">
    <property type="entry name" value="CHROMOBOX PROTEIN"/>
    <property type="match status" value="1"/>
</dbReference>
<feature type="region of interest" description="Disordered" evidence="3">
    <location>
        <begin position="1209"/>
        <end position="1279"/>
    </location>
</feature>
<name>A0AAR5PSE0_DENPD</name>
<evidence type="ECO:0000313" key="5">
    <source>
        <dbReference type="EnsemblMetazoa" id="XP_019763939.1"/>
    </source>
</evidence>
<reference evidence="5" key="2">
    <citation type="submission" date="2024-08" db="UniProtKB">
        <authorList>
            <consortium name="EnsemblMetazoa"/>
        </authorList>
    </citation>
    <scope>IDENTIFICATION</scope>
</reference>
<feature type="compositionally biased region" description="Basic and acidic residues" evidence="3">
    <location>
        <begin position="290"/>
        <end position="300"/>
    </location>
</feature>
<dbReference type="InterPro" id="IPR000953">
    <property type="entry name" value="Chromo/chromo_shadow_dom"/>
</dbReference>
<evidence type="ECO:0000256" key="3">
    <source>
        <dbReference type="SAM" id="MobiDB-lite"/>
    </source>
</evidence>
<keyword evidence="6" id="KW-1185">Reference proteome</keyword>
<dbReference type="SMART" id="SM00298">
    <property type="entry name" value="CHROMO"/>
    <property type="match status" value="1"/>
</dbReference>
<dbReference type="CDD" id="cd18640">
    <property type="entry name" value="CD_Chro-like"/>
    <property type="match status" value="1"/>
</dbReference>
<feature type="domain" description="Chromo" evidence="4">
    <location>
        <begin position="567"/>
        <end position="628"/>
    </location>
</feature>
<dbReference type="Pfam" id="PF00385">
    <property type="entry name" value="Chromo"/>
    <property type="match status" value="1"/>
</dbReference>
<feature type="region of interest" description="Disordered" evidence="3">
    <location>
        <begin position="477"/>
        <end position="513"/>
    </location>
</feature>
<proteinExistence type="predicted"/>
<keyword evidence="2" id="KW-0539">Nucleus</keyword>
<dbReference type="GeneID" id="109540159"/>
<feature type="compositionally biased region" description="Acidic residues" evidence="3">
    <location>
        <begin position="134"/>
        <end position="144"/>
    </location>
</feature>
<feature type="region of interest" description="Disordered" evidence="3">
    <location>
        <begin position="710"/>
        <end position="738"/>
    </location>
</feature>
<evidence type="ECO:0000256" key="1">
    <source>
        <dbReference type="ARBA" id="ARBA00004123"/>
    </source>
</evidence>
<dbReference type="PROSITE" id="PS50013">
    <property type="entry name" value="CHROMO_2"/>
    <property type="match status" value="1"/>
</dbReference>
<feature type="compositionally biased region" description="Low complexity" evidence="3">
    <location>
        <begin position="1254"/>
        <end position="1279"/>
    </location>
</feature>
<dbReference type="CTD" id="40508"/>
<dbReference type="KEGG" id="dpa:109540159"/>
<dbReference type="InterPro" id="IPR023779">
    <property type="entry name" value="Chromodomain_CS"/>
</dbReference>
<dbReference type="SUPFAM" id="SSF54160">
    <property type="entry name" value="Chromo domain-like"/>
    <property type="match status" value="1"/>
</dbReference>
<feature type="region of interest" description="Disordered" evidence="3">
    <location>
        <begin position="1364"/>
        <end position="1383"/>
    </location>
</feature>
<dbReference type="GO" id="GO:0005694">
    <property type="term" value="C:chromosome"/>
    <property type="evidence" value="ECO:0007669"/>
    <property type="project" value="UniProtKB-ARBA"/>
</dbReference>
<accession>A0AAR5PSE0</accession>